<organism evidence="1 2">
    <name type="scientific">Persea americana</name>
    <name type="common">Avocado</name>
    <dbReference type="NCBI Taxonomy" id="3435"/>
    <lineage>
        <taxon>Eukaryota</taxon>
        <taxon>Viridiplantae</taxon>
        <taxon>Streptophyta</taxon>
        <taxon>Embryophyta</taxon>
        <taxon>Tracheophyta</taxon>
        <taxon>Spermatophyta</taxon>
        <taxon>Magnoliopsida</taxon>
        <taxon>Magnoliidae</taxon>
        <taxon>Laurales</taxon>
        <taxon>Lauraceae</taxon>
        <taxon>Persea</taxon>
    </lineage>
</organism>
<keyword evidence="2" id="KW-1185">Reference proteome</keyword>
<gene>
    <name evidence="1" type="ORF">MRB53_022400</name>
</gene>
<dbReference type="Proteomes" id="UP001234297">
    <property type="component" value="Chromosome 7"/>
</dbReference>
<reference evidence="1 2" key="1">
    <citation type="journal article" date="2022" name="Hortic Res">
        <title>A haplotype resolved chromosomal level avocado genome allows analysis of novel avocado genes.</title>
        <authorList>
            <person name="Nath O."/>
            <person name="Fletcher S.J."/>
            <person name="Hayward A."/>
            <person name="Shaw L.M."/>
            <person name="Masouleh A.K."/>
            <person name="Furtado A."/>
            <person name="Henry R.J."/>
            <person name="Mitter N."/>
        </authorList>
    </citation>
    <scope>NUCLEOTIDE SEQUENCE [LARGE SCALE GENOMIC DNA]</scope>
    <source>
        <strain evidence="2">cv. Hass</strain>
    </source>
</reference>
<protein>
    <submittedName>
        <fullName evidence="1">Uncharacterized protein</fullName>
    </submittedName>
</protein>
<name>A0ACC2L6W0_PERAE</name>
<evidence type="ECO:0000313" key="1">
    <source>
        <dbReference type="EMBL" id="KAJ8629077.1"/>
    </source>
</evidence>
<comment type="caution">
    <text evidence="1">The sequence shown here is derived from an EMBL/GenBank/DDBJ whole genome shotgun (WGS) entry which is preliminary data.</text>
</comment>
<accession>A0ACC2L6W0</accession>
<evidence type="ECO:0000313" key="2">
    <source>
        <dbReference type="Proteomes" id="UP001234297"/>
    </source>
</evidence>
<proteinExistence type="predicted"/>
<dbReference type="EMBL" id="CM056815">
    <property type="protein sequence ID" value="KAJ8629077.1"/>
    <property type="molecule type" value="Genomic_DNA"/>
</dbReference>
<sequence length="883" mass="97185">MKLLLLPIFLHLSLLTEFPLLVQGCHENERAALLGFKSSLTDPTGRLSSWKGSNCCSWQGILCSNSSNVISIDLRNPKPQVFARATNSRLVLLSNSNYTAISGTISPSLFSLRHLRYLDLSFNNFHLSRIPQQVGTLKKLAYLNLSNSNISDSITTQFSNLSLLQSLDLSCSVRIIDLSSLSFNLSSLKISLTSVSSYRYNGHVSCKNLSWLRGLINLKELILDSVDLSEASASNWAESISVLHNLRQLHLSNCGISGPIPITQFLNLTHLSSLHMDFNNLSSGIPVQLANFSSLSSLDLSSSHVQGSIAYLPRLQEYYVDNNYDLIVDLDWMFNLQWPQLKKLSVGFTNVNGSIPPSISNVSSLVSLKASGCSISGTIPISLSNLSNLLYLDLSFNEITGDLYPISGLRNLQVLILLVNKIGGPIPESICDLSFLEVLYLRNNGLKGRIPDCIGRLAKLKAFLINENSFESTIDSFFSLFQNSSLLAISLSLSGLTVKINQHPSPSKFQPKLLGLRACNLNGKIPDFISNMTQLAYLDLGKNSLTGTIPYWLFKLPKLSYLDLSDNHLEGHLPPVLLHQYLSSTSLNVANNKLQGPIPLLPDTLEVLDLSRNNFTGEIPTQIGEMIPNARYISLSENQLTGPIPSSLCPQNNFLLKNVDFSKNCLSGTIPSSLGNCKSLISLNLVANYIIGNLPDELGNATNLRSLQFNDNHLDGPLPNVIRHLKQLEILTLGNNDFGGRIPTFISELQDLRILVLRSNSFNGSIPQEIASLRKLQLMDFSNNKLSGPIPNRLGGLSSLIVQPRSTFVLGYIIELTFAGVELEMKTCESDTDHIGSGNEKVVEEEDERDMRPLYGLVALGYGVGFFASFVWTMTVRGTQTCK</sequence>